<feature type="region of interest" description="Disordered" evidence="1">
    <location>
        <begin position="1"/>
        <end position="20"/>
    </location>
</feature>
<feature type="compositionally biased region" description="Low complexity" evidence="1">
    <location>
        <begin position="73"/>
        <end position="97"/>
    </location>
</feature>
<feature type="compositionally biased region" description="Polar residues" evidence="1">
    <location>
        <begin position="115"/>
        <end position="131"/>
    </location>
</feature>
<keyword evidence="3" id="KW-1185">Reference proteome</keyword>
<dbReference type="EMBL" id="JAUKUD010000001">
    <property type="protein sequence ID" value="KAK0754943.1"/>
    <property type="molecule type" value="Genomic_DNA"/>
</dbReference>
<evidence type="ECO:0000256" key="1">
    <source>
        <dbReference type="SAM" id="MobiDB-lite"/>
    </source>
</evidence>
<feature type="region of interest" description="Disordered" evidence="1">
    <location>
        <begin position="34"/>
        <end position="144"/>
    </location>
</feature>
<name>A0AA40FBW6_9PEZI</name>
<proteinExistence type="predicted"/>
<evidence type="ECO:0000313" key="3">
    <source>
        <dbReference type="Proteomes" id="UP001172155"/>
    </source>
</evidence>
<dbReference type="AlphaFoldDB" id="A0AA40FBW6"/>
<gene>
    <name evidence="2" type="ORF">B0T18DRAFT_49272</name>
</gene>
<reference evidence="2" key="1">
    <citation type="submission" date="2023-06" db="EMBL/GenBank/DDBJ databases">
        <title>Genome-scale phylogeny and comparative genomics of the fungal order Sordariales.</title>
        <authorList>
            <consortium name="Lawrence Berkeley National Laboratory"/>
            <person name="Hensen N."/>
            <person name="Bonometti L."/>
            <person name="Westerberg I."/>
            <person name="Brannstrom I.O."/>
            <person name="Guillou S."/>
            <person name="Cros-Aarteil S."/>
            <person name="Calhoun S."/>
            <person name="Haridas S."/>
            <person name="Kuo A."/>
            <person name="Mondo S."/>
            <person name="Pangilinan J."/>
            <person name="Riley R."/>
            <person name="LaButti K."/>
            <person name="Andreopoulos B."/>
            <person name="Lipzen A."/>
            <person name="Chen C."/>
            <person name="Yanf M."/>
            <person name="Daum C."/>
            <person name="Ng V."/>
            <person name="Clum A."/>
            <person name="Steindorff A."/>
            <person name="Ohm R."/>
            <person name="Martin F."/>
            <person name="Silar P."/>
            <person name="Natvig D."/>
            <person name="Lalanne C."/>
            <person name="Gautier V."/>
            <person name="Ament-velasquez S.L."/>
            <person name="Kruys A."/>
            <person name="Hutchinson M.I."/>
            <person name="Powell A.J."/>
            <person name="Barry K."/>
            <person name="Miller A.N."/>
            <person name="Grigoriev I.V."/>
            <person name="Debuchy R."/>
            <person name="Gladieux P."/>
            <person name="Thoren M.H."/>
            <person name="Johannesson H."/>
        </authorList>
    </citation>
    <scope>NUCLEOTIDE SEQUENCE</scope>
    <source>
        <strain evidence="2">SMH3187-1</strain>
    </source>
</reference>
<comment type="caution">
    <text evidence="2">The sequence shown here is derived from an EMBL/GenBank/DDBJ whole genome shotgun (WGS) entry which is preliminary data.</text>
</comment>
<protein>
    <submittedName>
        <fullName evidence="2">Uncharacterized protein</fullName>
    </submittedName>
</protein>
<organism evidence="2 3">
    <name type="scientific">Schizothecium vesticola</name>
    <dbReference type="NCBI Taxonomy" id="314040"/>
    <lineage>
        <taxon>Eukaryota</taxon>
        <taxon>Fungi</taxon>
        <taxon>Dikarya</taxon>
        <taxon>Ascomycota</taxon>
        <taxon>Pezizomycotina</taxon>
        <taxon>Sordariomycetes</taxon>
        <taxon>Sordariomycetidae</taxon>
        <taxon>Sordariales</taxon>
        <taxon>Schizotheciaceae</taxon>
        <taxon>Schizothecium</taxon>
    </lineage>
</organism>
<evidence type="ECO:0000313" key="2">
    <source>
        <dbReference type="EMBL" id="KAK0754943.1"/>
    </source>
</evidence>
<feature type="compositionally biased region" description="Polar residues" evidence="1">
    <location>
        <begin position="34"/>
        <end position="48"/>
    </location>
</feature>
<dbReference type="Proteomes" id="UP001172155">
    <property type="component" value="Unassembled WGS sequence"/>
</dbReference>
<sequence length="183" mass="19241">MKFFPPSPELPVATSPGGTPLETVVPTLSFLAAQSHTQGSTPSVSTETKTFDGVIRPCNVVRRRKGPTTPAESSSDQSQQIVPQQSSSTVPQSQPKQRGYSFSTGDDKRIVILNELQQSSESSPVIASTPRSPEPGRMGGADTHFLHALTPGLAANSEHSGGRGISRSSSVSTVVYVGAPKKK</sequence>
<accession>A0AA40FBW6</accession>